<protein>
    <submittedName>
        <fullName evidence="1">Squalene/phytoene synthase family protein</fullName>
    </submittedName>
</protein>
<organism evidence="1 2">
    <name type="scientific">Pontivivens ytuae</name>
    <dbReference type="NCBI Taxonomy" id="2789856"/>
    <lineage>
        <taxon>Bacteria</taxon>
        <taxon>Pseudomonadati</taxon>
        <taxon>Pseudomonadota</taxon>
        <taxon>Alphaproteobacteria</taxon>
        <taxon>Rhodobacterales</taxon>
        <taxon>Paracoccaceae</taxon>
        <taxon>Pontivivens</taxon>
    </lineage>
</organism>
<accession>A0A7S9LQE7</accession>
<keyword evidence="2" id="KW-1185">Reference proteome</keyword>
<evidence type="ECO:0000313" key="2">
    <source>
        <dbReference type="Proteomes" id="UP000594800"/>
    </source>
</evidence>
<dbReference type="SUPFAM" id="SSF48576">
    <property type="entry name" value="Terpenoid synthases"/>
    <property type="match status" value="1"/>
</dbReference>
<dbReference type="InterPro" id="IPR008949">
    <property type="entry name" value="Isoprenoid_synthase_dom_sf"/>
</dbReference>
<dbReference type="Proteomes" id="UP000594800">
    <property type="component" value="Chromosome"/>
</dbReference>
<dbReference type="Gene3D" id="1.10.600.10">
    <property type="entry name" value="Farnesyl Diphosphate Synthase"/>
    <property type="match status" value="1"/>
</dbReference>
<dbReference type="InterPro" id="IPR002060">
    <property type="entry name" value="Squ/phyt_synthse"/>
</dbReference>
<reference evidence="1 2" key="1">
    <citation type="submission" date="2020-11" db="EMBL/GenBank/DDBJ databases">
        <title>Description of Pontivivens ytuae sp. nov. isolated from deep sea sediment of Mariana Trench.</title>
        <authorList>
            <person name="Wang Z."/>
            <person name="Sun Q.-L."/>
            <person name="Xu X.-D."/>
            <person name="Tang Y.-Z."/>
            <person name="Zhang J."/>
        </authorList>
    </citation>
    <scope>NUCLEOTIDE SEQUENCE [LARGE SCALE GENOMIC DNA]</scope>
    <source>
        <strain evidence="1 2">MT2928</strain>
    </source>
</reference>
<name>A0A7S9LQE7_9RHOB</name>
<sequence>MSWQDCAELVERGDPDRYLSAMTAPLEGRARLFPLYAFNLEVARAPWVTSEAGLAEIRLQWWRDAVGELYEGATPRRHEVVLPLGEIIGATRLPRPLFDALIDARAFDIYDDGHPGRAGFDAYLAATGGGLMELAVRALGAPDAAPVAREAGWAQGAAGLLAALPVLWSAGRDPLPVEGGLDRQAVLDRQMPEAVARAMKQVAEEARTRLSAARRQKVDAAAYPALRAAWQADRMLARLVEAPEAIFDGLAASEFRRKGSLLVRTFTGRW</sequence>
<dbReference type="EMBL" id="CP064942">
    <property type="protein sequence ID" value="QPH53402.1"/>
    <property type="molecule type" value="Genomic_DNA"/>
</dbReference>
<dbReference type="RefSeq" id="WP_196102611.1">
    <property type="nucleotide sequence ID" value="NZ_CP064942.1"/>
</dbReference>
<dbReference type="Pfam" id="PF00494">
    <property type="entry name" value="SQS_PSY"/>
    <property type="match status" value="1"/>
</dbReference>
<evidence type="ECO:0000313" key="1">
    <source>
        <dbReference type="EMBL" id="QPH53402.1"/>
    </source>
</evidence>
<dbReference type="AlphaFoldDB" id="A0A7S9LQE7"/>
<dbReference type="KEGG" id="poz:I0K15_16680"/>
<proteinExistence type="predicted"/>
<gene>
    <name evidence="1" type="ORF">I0K15_16680</name>
</gene>